<reference evidence="10" key="1">
    <citation type="journal article" date="2017" name="Nat. Commun.">
        <title>The North American bullfrog draft genome provides insight into hormonal regulation of long noncoding RNA.</title>
        <authorList>
            <person name="Hammond S.A."/>
            <person name="Warren R.L."/>
            <person name="Vandervalk B.P."/>
            <person name="Kucuk E."/>
            <person name="Khan H."/>
            <person name="Gibb E.A."/>
            <person name="Pandoh P."/>
            <person name="Kirk H."/>
            <person name="Zhao Y."/>
            <person name="Jones M."/>
            <person name="Mungall A.J."/>
            <person name="Coope R."/>
            <person name="Pleasance S."/>
            <person name="Moore R.A."/>
            <person name="Holt R.A."/>
            <person name="Round J.M."/>
            <person name="Ohora S."/>
            <person name="Walle B.V."/>
            <person name="Veldhoen N."/>
            <person name="Helbing C.C."/>
            <person name="Birol I."/>
        </authorList>
    </citation>
    <scope>NUCLEOTIDE SEQUENCE [LARGE SCALE GENOMIC DNA]</scope>
</reference>
<dbReference type="EMBL" id="KV939640">
    <property type="protein sequence ID" value="PIO27783.1"/>
    <property type="molecule type" value="Genomic_DNA"/>
</dbReference>
<evidence type="ECO:0000256" key="4">
    <source>
        <dbReference type="ARBA" id="ARBA00022917"/>
    </source>
</evidence>
<keyword evidence="5 6" id="KW-0030">Aminoacyl-tRNA synthetase</keyword>
<dbReference type="InterPro" id="IPR014729">
    <property type="entry name" value="Rossmann-like_a/b/a_fold"/>
</dbReference>
<dbReference type="InterPro" id="IPR020058">
    <property type="entry name" value="Glu/Gln-tRNA-synth_Ib_cat-dom"/>
</dbReference>
<evidence type="ECO:0000313" key="10">
    <source>
        <dbReference type="Proteomes" id="UP000228934"/>
    </source>
</evidence>
<evidence type="ECO:0000256" key="6">
    <source>
        <dbReference type="RuleBase" id="RU363037"/>
    </source>
</evidence>
<dbReference type="PANTHER" id="PTHR43097:SF5">
    <property type="entry name" value="GLUTAMATE--TRNA LIGASE"/>
    <property type="match status" value="1"/>
</dbReference>
<dbReference type="OrthoDB" id="10250478at2759"/>
<feature type="compositionally biased region" description="Basic and acidic residues" evidence="7">
    <location>
        <begin position="142"/>
        <end position="155"/>
    </location>
</feature>
<dbReference type="GO" id="GO:0005829">
    <property type="term" value="C:cytosol"/>
    <property type="evidence" value="ECO:0007669"/>
    <property type="project" value="TreeGrafter"/>
</dbReference>
<evidence type="ECO:0000256" key="5">
    <source>
        <dbReference type="ARBA" id="ARBA00023146"/>
    </source>
</evidence>
<evidence type="ECO:0000256" key="1">
    <source>
        <dbReference type="ARBA" id="ARBA00022598"/>
    </source>
</evidence>
<dbReference type="Pfam" id="PF00749">
    <property type="entry name" value="tRNA-synt_1c"/>
    <property type="match status" value="1"/>
</dbReference>
<comment type="similarity">
    <text evidence="6">Belongs to the class-I aminoacyl-tRNA synthetase family.</text>
</comment>
<evidence type="ECO:0000256" key="7">
    <source>
        <dbReference type="SAM" id="MobiDB-lite"/>
    </source>
</evidence>
<keyword evidence="2 6" id="KW-0547">Nucleotide-binding</keyword>
<keyword evidence="4 6" id="KW-0648">Protein biosynthesis</keyword>
<keyword evidence="3 6" id="KW-0067">ATP-binding</keyword>
<dbReference type="PRINTS" id="PR00987">
    <property type="entry name" value="TRNASYNTHGLU"/>
</dbReference>
<dbReference type="Proteomes" id="UP000228934">
    <property type="component" value="Unassembled WGS sequence"/>
</dbReference>
<accession>A0A2G9RKQ2</accession>
<evidence type="ECO:0000259" key="8">
    <source>
        <dbReference type="Pfam" id="PF00749"/>
    </source>
</evidence>
<dbReference type="PANTHER" id="PTHR43097">
    <property type="entry name" value="GLUTAMINE-TRNA LIGASE"/>
    <property type="match status" value="1"/>
</dbReference>
<dbReference type="Gene3D" id="3.40.50.620">
    <property type="entry name" value="HUPs"/>
    <property type="match status" value="1"/>
</dbReference>
<sequence length="155" mass="17765">MFLEPSVPFRGELSVSVSAPAEKKQDVGKFIELPGAEVGKVVVRFPPEASGYLHIGHAKAALLNQHYQVNFKGKLIMRFDDTNPEKEKEDFEKVILEDVSMLQIKPDQFTYTSDHFEKIIQYAEKLINEGKAYVDDTPPEQMKAEREQRTESKHR</sequence>
<organism evidence="9 10">
    <name type="scientific">Aquarana catesbeiana</name>
    <name type="common">American bullfrog</name>
    <name type="synonym">Rana catesbeiana</name>
    <dbReference type="NCBI Taxonomy" id="8400"/>
    <lineage>
        <taxon>Eukaryota</taxon>
        <taxon>Metazoa</taxon>
        <taxon>Chordata</taxon>
        <taxon>Craniata</taxon>
        <taxon>Vertebrata</taxon>
        <taxon>Euteleostomi</taxon>
        <taxon>Amphibia</taxon>
        <taxon>Batrachia</taxon>
        <taxon>Anura</taxon>
        <taxon>Neobatrachia</taxon>
        <taxon>Ranoidea</taxon>
        <taxon>Ranidae</taxon>
        <taxon>Aquarana</taxon>
    </lineage>
</organism>
<dbReference type="InterPro" id="IPR001412">
    <property type="entry name" value="aa-tRNA-synth_I_CS"/>
</dbReference>
<keyword evidence="1 6" id="KW-0436">Ligase</keyword>
<feature type="domain" description="Glutamyl/glutaminyl-tRNA synthetase class Ib catalytic" evidence="8">
    <location>
        <begin position="40"/>
        <end position="153"/>
    </location>
</feature>
<gene>
    <name evidence="9" type="ORF">AB205_0183640</name>
</gene>
<evidence type="ECO:0000313" key="9">
    <source>
        <dbReference type="EMBL" id="PIO27783.1"/>
    </source>
</evidence>
<evidence type="ECO:0000256" key="3">
    <source>
        <dbReference type="ARBA" id="ARBA00022840"/>
    </source>
</evidence>
<dbReference type="GO" id="GO:0017102">
    <property type="term" value="C:methionyl glutamyl tRNA synthetase complex"/>
    <property type="evidence" value="ECO:0007669"/>
    <property type="project" value="TreeGrafter"/>
</dbReference>
<protein>
    <recommendedName>
        <fullName evidence="8">Glutamyl/glutaminyl-tRNA synthetase class Ib catalytic domain-containing protein</fullName>
    </recommendedName>
</protein>
<dbReference type="SUPFAM" id="SSF52374">
    <property type="entry name" value="Nucleotidylyl transferase"/>
    <property type="match status" value="1"/>
</dbReference>
<dbReference type="InterPro" id="IPR050132">
    <property type="entry name" value="Gln/Glu-tRNA_Ligase"/>
</dbReference>
<dbReference type="GO" id="GO:0006424">
    <property type="term" value="P:glutamyl-tRNA aminoacylation"/>
    <property type="evidence" value="ECO:0007669"/>
    <property type="project" value="TreeGrafter"/>
</dbReference>
<feature type="region of interest" description="Disordered" evidence="7">
    <location>
        <begin position="131"/>
        <end position="155"/>
    </location>
</feature>
<dbReference type="InterPro" id="IPR000924">
    <property type="entry name" value="Glu/Gln-tRNA-synth"/>
</dbReference>
<keyword evidence="10" id="KW-1185">Reference proteome</keyword>
<dbReference type="GO" id="GO:0004818">
    <property type="term" value="F:glutamate-tRNA ligase activity"/>
    <property type="evidence" value="ECO:0007669"/>
    <property type="project" value="TreeGrafter"/>
</dbReference>
<name>A0A2G9RKQ2_AQUCT</name>
<proteinExistence type="inferred from homology"/>
<dbReference type="AlphaFoldDB" id="A0A2G9RKQ2"/>
<evidence type="ECO:0000256" key="2">
    <source>
        <dbReference type="ARBA" id="ARBA00022741"/>
    </source>
</evidence>
<dbReference type="PROSITE" id="PS00178">
    <property type="entry name" value="AA_TRNA_LIGASE_I"/>
    <property type="match status" value="1"/>
</dbReference>
<dbReference type="GO" id="GO:0005524">
    <property type="term" value="F:ATP binding"/>
    <property type="evidence" value="ECO:0007669"/>
    <property type="project" value="UniProtKB-KW"/>
</dbReference>
<feature type="non-terminal residue" evidence="9">
    <location>
        <position position="155"/>
    </location>
</feature>